<evidence type="ECO:0000313" key="10">
    <source>
        <dbReference type="Proteomes" id="UP000436088"/>
    </source>
</evidence>
<dbReference type="EMBL" id="VEPZ02000898">
    <property type="protein sequence ID" value="KAE8712352.1"/>
    <property type="molecule type" value="Genomic_DNA"/>
</dbReference>
<keyword evidence="5 9" id="KW-0689">Ribosomal protein</keyword>
<evidence type="ECO:0000256" key="3">
    <source>
        <dbReference type="ARBA" id="ARBA00011113"/>
    </source>
</evidence>
<gene>
    <name evidence="9" type="ORF">F3Y22_tig00110258pilonHSYRG00221</name>
</gene>
<protein>
    <submittedName>
        <fullName evidence="9">60S ribosomal protein L5-1</fullName>
    </submittedName>
</protein>
<evidence type="ECO:0000259" key="8">
    <source>
        <dbReference type="Pfam" id="PF14204"/>
    </source>
</evidence>
<name>A0A6A3BB58_HIBSY</name>
<dbReference type="GO" id="GO:0003735">
    <property type="term" value="F:structural constituent of ribosome"/>
    <property type="evidence" value="ECO:0007669"/>
    <property type="project" value="InterPro"/>
</dbReference>
<dbReference type="Gene3D" id="3.30.420.100">
    <property type="match status" value="1"/>
</dbReference>
<feature type="region of interest" description="Disordered" evidence="7">
    <location>
        <begin position="193"/>
        <end position="217"/>
    </location>
</feature>
<comment type="caution">
    <text evidence="9">The sequence shown here is derived from an EMBL/GenBank/DDBJ whole genome shotgun (WGS) entry which is preliminary data.</text>
</comment>
<organism evidence="9 10">
    <name type="scientific">Hibiscus syriacus</name>
    <name type="common">Rose of Sharon</name>
    <dbReference type="NCBI Taxonomy" id="106335"/>
    <lineage>
        <taxon>Eukaryota</taxon>
        <taxon>Viridiplantae</taxon>
        <taxon>Streptophyta</taxon>
        <taxon>Embryophyta</taxon>
        <taxon>Tracheophyta</taxon>
        <taxon>Spermatophyta</taxon>
        <taxon>Magnoliopsida</taxon>
        <taxon>eudicotyledons</taxon>
        <taxon>Gunneridae</taxon>
        <taxon>Pentapetalae</taxon>
        <taxon>rosids</taxon>
        <taxon>malvids</taxon>
        <taxon>Malvales</taxon>
        <taxon>Malvaceae</taxon>
        <taxon>Malvoideae</taxon>
        <taxon>Hibiscus</taxon>
    </lineage>
</organism>
<evidence type="ECO:0000256" key="1">
    <source>
        <dbReference type="ARBA" id="ARBA00004496"/>
    </source>
</evidence>
<feature type="compositionally biased region" description="Basic and acidic residues" evidence="7">
    <location>
        <begin position="198"/>
        <end position="217"/>
    </location>
</feature>
<comment type="subunit">
    <text evidence="3">Component of the large ribosomal subunit (LSU).</text>
</comment>
<sequence length="242" mass="27923">MLLSSAIPLITCSANLGSIQSITEAPKNLNYLHNIDRRGKKEVNWLMKHNKWMTIISGSTRMRKCSYFSRKHEVGAFISVEKSVHRHNIIVLWKESSCLKCHRSLVKRHRIHFRCHHSQFRCLRHREALDVGLDIPHSDKRFVGCSKDSKQLDAEALMEDEPEKYQSHFSEYIKRGIEADNIESLYKKVHAAISADPSAKKSEKAPPKQHKKELTYEERKAKLIERLKPLNAAVGADSEDED</sequence>
<dbReference type="GO" id="GO:0000027">
    <property type="term" value="P:ribosomal large subunit assembly"/>
    <property type="evidence" value="ECO:0007669"/>
    <property type="project" value="TreeGrafter"/>
</dbReference>
<keyword evidence="10" id="KW-1185">Reference proteome</keyword>
<evidence type="ECO:0000256" key="6">
    <source>
        <dbReference type="ARBA" id="ARBA00023274"/>
    </source>
</evidence>
<comment type="subcellular location">
    <subcellularLocation>
        <location evidence="1">Cytoplasm</location>
    </subcellularLocation>
</comment>
<evidence type="ECO:0000256" key="5">
    <source>
        <dbReference type="ARBA" id="ARBA00022980"/>
    </source>
</evidence>
<dbReference type="InterPro" id="IPR025607">
    <property type="entry name" value="Ribosomal_uL18_C_euk"/>
</dbReference>
<dbReference type="Pfam" id="PF14204">
    <property type="entry name" value="Ribosomal_L18_c"/>
    <property type="match status" value="1"/>
</dbReference>
<dbReference type="GO" id="GO:0008097">
    <property type="term" value="F:5S rRNA binding"/>
    <property type="evidence" value="ECO:0007669"/>
    <property type="project" value="InterPro"/>
</dbReference>
<feature type="domain" description="Large ribosomal subunit protein uL18 C-terminal eukaryotes" evidence="8">
    <location>
        <begin position="182"/>
        <end position="231"/>
    </location>
</feature>
<reference evidence="9" key="1">
    <citation type="submission" date="2019-09" db="EMBL/GenBank/DDBJ databases">
        <title>Draft genome information of white flower Hibiscus syriacus.</title>
        <authorList>
            <person name="Kim Y.-M."/>
        </authorList>
    </citation>
    <scope>NUCLEOTIDE SEQUENCE [LARGE SCALE GENOMIC DNA]</scope>
    <source>
        <strain evidence="9">YM2019G1</strain>
    </source>
</reference>
<keyword evidence="6" id="KW-0687">Ribonucleoprotein</keyword>
<dbReference type="GO" id="GO:0022625">
    <property type="term" value="C:cytosolic large ribosomal subunit"/>
    <property type="evidence" value="ECO:0007669"/>
    <property type="project" value="TreeGrafter"/>
</dbReference>
<dbReference type="PANTHER" id="PTHR23410">
    <property type="entry name" value="RIBOSOMAL PROTEIN L5-RELATED"/>
    <property type="match status" value="1"/>
</dbReference>
<evidence type="ECO:0000256" key="7">
    <source>
        <dbReference type="SAM" id="MobiDB-lite"/>
    </source>
</evidence>
<dbReference type="Proteomes" id="UP000436088">
    <property type="component" value="Unassembled WGS sequence"/>
</dbReference>
<evidence type="ECO:0000256" key="2">
    <source>
        <dbReference type="ARBA" id="ARBA00007116"/>
    </source>
</evidence>
<accession>A0A6A3BB58</accession>
<evidence type="ECO:0000313" key="9">
    <source>
        <dbReference type="EMBL" id="KAE8712352.1"/>
    </source>
</evidence>
<dbReference type="PANTHER" id="PTHR23410:SF35">
    <property type="entry name" value="LARGE RIBOSOMAL SUBUNIT PROTEIN UL18Y-RELATED"/>
    <property type="match status" value="1"/>
</dbReference>
<dbReference type="InterPro" id="IPR005485">
    <property type="entry name" value="Rbsml_uL18_euk_arch"/>
</dbReference>
<proteinExistence type="inferred from homology"/>
<evidence type="ECO:0000256" key="4">
    <source>
        <dbReference type="ARBA" id="ARBA00022490"/>
    </source>
</evidence>
<keyword evidence="4" id="KW-0963">Cytoplasm</keyword>
<comment type="similarity">
    <text evidence="2">Belongs to the universal ribosomal protein uL18 family.</text>
</comment>
<dbReference type="GO" id="GO:0006412">
    <property type="term" value="P:translation"/>
    <property type="evidence" value="ECO:0007669"/>
    <property type="project" value="InterPro"/>
</dbReference>
<dbReference type="AlphaFoldDB" id="A0A6A3BB58"/>